<dbReference type="FunCoup" id="A0A7M7PT78">
    <property type="interactions" value="527"/>
</dbReference>
<evidence type="ECO:0000256" key="2">
    <source>
        <dbReference type="ARBA" id="ARBA00022723"/>
    </source>
</evidence>
<feature type="compositionally biased region" description="Polar residues" evidence="10">
    <location>
        <begin position="587"/>
        <end position="604"/>
    </location>
</feature>
<dbReference type="OMA" id="GFAHIRS"/>
<evidence type="ECO:0000259" key="11">
    <source>
        <dbReference type="Pfam" id="PF12773"/>
    </source>
</evidence>
<feature type="repeat" description="ANK" evidence="9">
    <location>
        <begin position="669"/>
        <end position="701"/>
    </location>
</feature>
<dbReference type="InterPro" id="IPR036280">
    <property type="entry name" value="Multihaem_cyt_sf"/>
</dbReference>
<feature type="region of interest" description="Disordered" evidence="10">
    <location>
        <begin position="172"/>
        <end position="206"/>
    </location>
</feature>
<dbReference type="Pfam" id="PF12796">
    <property type="entry name" value="Ank_2"/>
    <property type="match status" value="1"/>
</dbReference>
<dbReference type="GO" id="GO:0005929">
    <property type="term" value="C:cilium"/>
    <property type="evidence" value="ECO:0007669"/>
    <property type="project" value="UniProtKB-SubCell"/>
</dbReference>
<keyword evidence="13" id="KW-1185">Reference proteome</keyword>
<dbReference type="AlphaFoldDB" id="A0A7M7PT78"/>
<dbReference type="SUPFAM" id="SSF48403">
    <property type="entry name" value="Ankyrin repeat"/>
    <property type="match status" value="1"/>
</dbReference>
<dbReference type="InterPro" id="IPR052481">
    <property type="entry name" value="DZAN1"/>
</dbReference>
<evidence type="ECO:0000256" key="7">
    <source>
        <dbReference type="ARBA" id="ARBA00023273"/>
    </source>
</evidence>
<keyword evidence="2" id="KW-0479">Metal-binding</keyword>
<dbReference type="PANTHER" id="PTHR16058">
    <property type="entry name" value="DOUBLE ZINC RIBBON AND ANKYRIN REPEAT-CONTAINING PROTEIN 1"/>
    <property type="match status" value="1"/>
</dbReference>
<dbReference type="EnsemblMetazoa" id="XM_030999098">
    <property type="protein sequence ID" value="XP_030854958"/>
    <property type="gene ID" value="LOC575741"/>
</dbReference>
<dbReference type="PROSITE" id="PS50297">
    <property type="entry name" value="ANK_REP_REGION"/>
    <property type="match status" value="1"/>
</dbReference>
<reference evidence="12" key="2">
    <citation type="submission" date="2021-01" db="UniProtKB">
        <authorList>
            <consortium name="EnsemblMetazoa"/>
        </authorList>
    </citation>
    <scope>IDENTIFICATION</scope>
</reference>
<evidence type="ECO:0000256" key="4">
    <source>
        <dbReference type="ARBA" id="ARBA00022771"/>
    </source>
</evidence>
<feature type="region of interest" description="Disordered" evidence="10">
    <location>
        <begin position="577"/>
        <end position="649"/>
    </location>
</feature>
<evidence type="ECO:0000256" key="8">
    <source>
        <dbReference type="ARBA" id="ARBA00039856"/>
    </source>
</evidence>
<evidence type="ECO:0000313" key="12">
    <source>
        <dbReference type="EnsemblMetazoa" id="XP_030854958"/>
    </source>
</evidence>
<dbReference type="RefSeq" id="XP_030854957.1">
    <property type="nucleotide sequence ID" value="XM_030999097.1"/>
</dbReference>
<dbReference type="Proteomes" id="UP000007110">
    <property type="component" value="Unassembled WGS sequence"/>
</dbReference>
<dbReference type="KEGG" id="spu:575741"/>
<evidence type="ECO:0000313" key="13">
    <source>
        <dbReference type="Proteomes" id="UP000007110"/>
    </source>
</evidence>
<dbReference type="InterPro" id="IPR026876">
    <property type="entry name" value="Fn3_assoc_repeat"/>
</dbReference>
<protein>
    <recommendedName>
        <fullName evidence="8">Double zinc ribbon and ankyrin repeat-containing protein 1</fullName>
    </recommendedName>
</protein>
<evidence type="ECO:0000256" key="3">
    <source>
        <dbReference type="ARBA" id="ARBA00022737"/>
    </source>
</evidence>
<dbReference type="SUPFAM" id="SSF48695">
    <property type="entry name" value="Multiheme cytochromes"/>
    <property type="match status" value="1"/>
</dbReference>
<dbReference type="InterPro" id="IPR025874">
    <property type="entry name" value="DZR"/>
</dbReference>
<dbReference type="Pfam" id="PF13287">
    <property type="entry name" value="Fn3_assoc"/>
    <property type="match status" value="1"/>
</dbReference>
<dbReference type="SMART" id="SM00248">
    <property type="entry name" value="ANK"/>
    <property type="match status" value="2"/>
</dbReference>
<dbReference type="InterPro" id="IPR036770">
    <property type="entry name" value="Ankyrin_rpt-contain_sf"/>
</dbReference>
<feature type="compositionally biased region" description="Basic and acidic residues" evidence="10">
    <location>
        <begin position="626"/>
        <end position="647"/>
    </location>
</feature>
<dbReference type="RefSeq" id="XP_030854958.1">
    <property type="nucleotide sequence ID" value="XM_030999098.1"/>
</dbReference>
<comment type="subcellular location">
    <subcellularLocation>
        <location evidence="1">Cell projection</location>
        <location evidence="1">Cilium</location>
    </subcellularLocation>
</comment>
<evidence type="ECO:0000256" key="1">
    <source>
        <dbReference type="ARBA" id="ARBA00004138"/>
    </source>
</evidence>
<reference evidence="13" key="1">
    <citation type="submission" date="2015-02" db="EMBL/GenBank/DDBJ databases">
        <title>Genome sequencing for Strongylocentrotus purpuratus.</title>
        <authorList>
            <person name="Murali S."/>
            <person name="Liu Y."/>
            <person name="Vee V."/>
            <person name="English A."/>
            <person name="Wang M."/>
            <person name="Skinner E."/>
            <person name="Han Y."/>
            <person name="Muzny D.M."/>
            <person name="Worley K.C."/>
            <person name="Gibbs R.A."/>
        </authorList>
    </citation>
    <scope>NUCLEOTIDE SEQUENCE</scope>
</reference>
<keyword evidence="3" id="KW-0677">Repeat</keyword>
<evidence type="ECO:0000256" key="5">
    <source>
        <dbReference type="ARBA" id="ARBA00022833"/>
    </source>
</evidence>
<dbReference type="EnsemblMetazoa" id="XM_030999097">
    <property type="protein sequence ID" value="XP_030854957"/>
    <property type="gene ID" value="LOC575741"/>
</dbReference>
<name>A0A7M7PT78_STRPU</name>
<dbReference type="Gene3D" id="1.25.40.20">
    <property type="entry name" value="Ankyrin repeat-containing domain"/>
    <property type="match status" value="1"/>
</dbReference>
<organism evidence="12 13">
    <name type="scientific">Strongylocentrotus purpuratus</name>
    <name type="common">Purple sea urchin</name>
    <dbReference type="NCBI Taxonomy" id="7668"/>
    <lineage>
        <taxon>Eukaryota</taxon>
        <taxon>Metazoa</taxon>
        <taxon>Echinodermata</taxon>
        <taxon>Eleutherozoa</taxon>
        <taxon>Echinozoa</taxon>
        <taxon>Echinoidea</taxon>
        <taxon>Euechinoidea</taxon>
        <taxon>Echinacea</taxon>
        <taxon>Camarodonta</taxon>
        <taxon>Echinidea</taxon>
        <taxon>Strongylocentrotidae</taxon>
        <taxon>Strongylocentrotus</taxon>
    </lineage>
</organism>
<evidence type="ECO:0000256" key="6">
    <source>
        <dbReference type="ARBA" id="ARBA00023043"/>
    </source>
</evidence>
<dbReference type="InterPro" id="IPR002110">
    <property type="entry name" value="Ankyrin_rpt"/>
</dbReference>
<accession>A0A7M7PT78</accession>
<proteinExistence type="predicted"/>
<keyword evidence="6 9" id="KW-0040">ANK repeat</keyword>
<dbReference type="CTD" id="55184"/>
<evidence type="ECO:0000256" key="9">
    <source>
        <dbReference type="PROSITE-ProRule" id="PRU00023"/>
    </source>
</evidence>
<sequence length="786" mass="86132">MAAGAVVVPSIIPLRIPVQGKSKTDIDTNTYVELKSTTPDIDIFYTIDGTKPDPFQTIGQRTTFMYQRPFRLTEGRRTVKALAMARDQTRESFVVSKTFFVEWVREETDETDDEESLLEAEARNQSPGLKLTASKTTTALLKRVVEAETRRPDSIKGSNYRKPTVGTRFMENRMGTKKPSVSRGQKVGQGKKTPDLASEDDKKKTKKIPENFTQANRIQRQTDFLKCIFCFADRPADPFARFCISCGSPVPAIPNARLPPPEPAQLGMCVGCHSMIPLNVAKCLVCEMDVPPQLVPQASVKLQDKLVCNECGTGNPANMLYCVTCEHPLTGANRHLKPTYSQFAAPPEPGQKGRLLCCSKCGRVNSSDARYCDWCGAKPAPTTSLMTCSRCKAANQAYSSFCHSCGVLIEPPVRNDPRNNGITVGGKHTSQVVDQNGDSSWVPMTVPRKEPPKVSVSTMTAGIFYPSNKGLIKKELEQQEAKVKQDAMSDRKVTLTAVSPGKGYWRQQMDHVCGHLKAHAQNNTDFRNMIGEPRMGKLVTAAVHEDGYELSLTVCFALRGSKDAMTGKPLGITKSTLLSDVTEGRRNSTSSPVTQERPSSGNRESSSRKDSPKKETPKKKTIKKKPVNEKLTPYDKDLLREVGPRGDGDEEEIQSLFEEGADPNSENADGLPVLTVAVLNKHFEIIPALIYQGADVNKKVGQKGNTALHEAVQLGYDGKKGVVTLLNNGASAKLKNNRDETPAAMATRLGNESIINVFTSTAGQGMLDRIKKQALGKTKTIGEDDF</sequence>
<dbReference type="GO" id="GO:0008270">
    <property type="term" value="F:zinc ion binding"/>
    <property type="evidence" value="ECO:0007669"/>
    <property type="project" value="UniProtKB-KW"/>
</dbReference>
<keyword evidence="5" id="KW-0862">Zinc</keyword>
<dbReference type="PANTHER" id="PTHR16058:SF4">
    <property type="entry name" value="DOUBLE ZINC RIBBON AND ANKYRIN REPEAT-CONTAINING PROTEIN 1"/>
    <property type="match status" value="1"/>
</dbReference>
<dbReference type="PROSITE" id="PS50088">
    <property type="entry name" value="ANK_REPEAT"/>
    <property type="match status" value="2"/>
</dbReference>
<evidence type="ECO:0000256" key="10">
    <source>
        <dbReference type="SAM" id="MobiDB-lite"/>
    </source>
</evidence>
<keyword evidence="7" id="KW-0966">Cell projection</keyword>
<feature type="repeat" description="ANK" evidence="9">
    <location>
        <begin position="703"/>
        <end position="737"/>
    </location>
</feature>
<dbReference type="GeneID" id="575741"/>
<dbReference type="InParanoid" id="A0A7M7PT78"/>
<dbReference type="OrthoDB" id="10033229at2759"/>
<feature type="domain" description="DZANK-type" evidence="11">
    <location>
        <begin position="358"/>
        <end position="406"/>
    </location>
</feature>
<feature type="compositionally biased region" description="Basic residues" evidence="10">
    <location>
        <begin position="616"/>
        <end position="625"/>
    </location>
</feature>
<feature type="compositionally biased region" description="Basic and acidic residues" evidence="10">
    <location>
        <begin position="605"/>
        <end position="615"/>
    </location>
</feature>
<keyword evidence="4" id="KW-0863">Zinc-finger</keyword>
<dbReference type="Pfam" id="PF12773">
    <property type="entry name" value="DZR"/>
    <property type="match status" value="1"/>
</dbReference>